<keyword evidence="8" id="KW-0460">Magnesium</keyword>
<dbReference type="InterPro" id="IPR001952">
    <property type="entry name" value="Alkaline_phosphatase"/>
</dbReference>
<dbReference type="CDD" id="cd16012">
    <property type="entry name" value="ALP"/>
    <property type="match status" value="1"/>
</dbReference>
<keyword evidence="11" id="KW-1185">Reference proteome</keyword>
<keyword evidence="6" id="KW-0378">Hydrolase</keyword>
<dbReference type="Gene3D" id="3.40.720.10">
    <property type="entry name" value="Alkaline Phosphatase, subunit A"/>
    <property type="match status" value="1"/>
</dbReference>
<dbReference type="PROSITE" id="PS00123">
    <property type="entry name" value="ALKALINE_PHOSPHATASE"/>
    <property type="match status" value="1"/>
</dbReference>
<comment type="similarity">
    <text evidence="3 9">Belongs to the alkaline phosphatase family.</text>
</comment>
<evidence type="ECO:0000256" key="2">
    <source>
        <dbReference type="ARBA" id="ARBA00001947"/>
    </source>
</evidence>
<reference evidence="10 11" key="1">
    <citation type="submission" date="2022-07" db="EMBL/GenBank/DDBJ databases">
        <title>Fecal culturing of patients with breast cancer.</title>
        <authorList>
            <person name="Teng N.M.Y."/>
            <person name="Kiu R."/>
            <person name="Evans R."/>
            <person name="Baker D.J."/>
            <person name="Zenner C."/>
            <person name="Robinson S.D."/>
            <person name="Hall L.J."/>
        </authorList>
    </citation>
    <scope>NUCLEOTIDE SEQUENCE [LARGE SCALE GENOMIC DNA]</scope>
    <source>
        <strain evidence="10 11">LH1063</strain>
    </source>
</reference>
<dbReference type="RefSeq" id="WP_255027428.1">
    <property type="nucleotide sequence ID" value="NZ_JANDHW010000007.1"/>
</dbReference>
<proteinExistence type="inferred from homology"/>
<evidence type="ECO:0000256" key="4">
    <source>
        <dbReference type="ARBA" id="ARBA00022553"/>
    </source>
</evidence>
<keyword evidence="7" id="KW-0862">Zinc</keyword>
<evidence type="ECO:0000256" key="5">
    <source>
        <dbReference type="ARBA" id="ARBA00022723"/>
    </source>
</evidence>
<gene>
    <name evidence="10" type="ORF">NMU02_08690</name>
</gene>
<dbReference type="SMART" id="SM00098">
    <property type="entry name" value="alkPPc"/>
    <property type="match status" value="1"/>
</dbReference>
<evidence type="ECO:0000256" key="3">
    <source>
        <dbReference type="ARBA" id="ARBA00005984"/>
    </source>
</evidence>
<sequence>MKNKMMFLLGVFIFLSIFTGYAAGPKYIFYFIGDGMGFNHIEATRQYCQSQNDGNIKNSLVFLQFPVQSVVTTFSATNRVTDSAAAATALATGTKTYNGAIGLDVDKKPLESVAKKLKKEGMKVGILTSVSVDHATPAGFYANQPNRNMGYEIGIQAAESEFDFFAGSAFTKPINKKDPNDKNVYTALADNGYVVCRGEEEYNRNRDTKKKMVLLSADSLMIDALPYMIDRKPGDTALPFFTAACIEQLSKDNKKGFFMMVEGGEIDWAAHANDGATVVNEVIDFGQAIQVAYEFYKKHPKETLIVITADHETGGCILGNGTMDVNTEYFANQKMSGKNLSAYLKEVKKNNPNISWDEMKQILSAETGLWKTIPVTLKEEAKLMTVFDEMFHGNSKDVRSLYASIDALATQVVALVNKKAHVSWASGNHSASQVPLFAIGVGSDKFSRRLDNTDIPKIILQLKGLK</sequence>
<keyword evidence="5" id="KW-0479">Metal-binding</keyword>
<protein>
    <submittedName>
        <fullName evidence="10">Alkaline phosphatase</fullName>
    </submittedName>
</protein>
<evidence type="ECO:0000313" key="10">
    <source>
        <dbReference type="EMBL" id="MCP9612166.1"/>
    </source>
</evidence>
<comment type="cofactor">
    <cofactor evidence="2">
        <name>Zn(2+)</name>
        <dbReference type="ChEBI" id="CHEBI:29105"/>
    </cofactor>
</comment>
<dbReference type="InterPro" id="IPR018299">
    <property type="entry name" value="Alkaline_phosphatase_AS"/>
</dbReference>
<dbReference type="EMBL" id="JANDHW010000007">
    <property type="protein sequence ID" value="MCP9612166.1"/>
    <property type="molecule type" value="Genomic_DNA"/>
</dbReference>
<dbReference type="PANTHER" id="PTHR11596">
    <property type="entry name" value="ALKALINE PHOSPHATASE"/>
    <property type="match status" value="1"/>
</dbReference>
<dbReference type="SUPFAM" id="SSF53649">
    <property type="entry name" value="Alkaline phosphatase-like"/>
    <property type="match status" value="1"/>
</dbReference>
<dbReference type="InterPro" id="IPR017850">
    <property type="entry name" value="Alkaline_phosphatase_core_sf"/>
</dbReference>
<dbReference type="Pfam" id="PF00245">
    <property type="entry name" value="Alk_phosphatase"/>
    <property type="match status" value="2"/>
</dbReference>
<dbReference type="PRINTS" id="PR00113">
    <property type="entry name" value="ALKPHPHTASE"/>
</dbReference>
<evidence type="ECO:0000256" key="9">
    <source>
        <dbReference type="RuleBase" id="RU003946"/>
    </source>
</evidence>
<dbReference type="Gene3D" id="1.10.60.40">
    <property type="match status" value="1"/>
</dbReference>
<keyword evidence="4" id="KW-0597">Phosphoprotein</keyword>
<comment type="cofactor">
    <cofactor evidence="1">
        <name>Mg(2+)</name>
        <dbReference type="ChEBI" id="CHEBI:18420"/>
    </cofactor>
</comment>
<evidence type="ECO:0000256" key="8">
    <source>
        <dbReference type="ARBA" id="ARBA00022842"/>
    </source>
</evidence>
<dbReference type="PANTHER" id="PTHR11596:SF5">
    <property type="entry name" value="ALKALINE PHOSPHATASE"/>
    <property type="match status" value="1"/>
</dbReference>
<organism evidence="10 11">
    <name type="scientific">Coprobacter tertius</name>
    <dbReference type="NCBI Taxonomy" id="2944915"/>
    <lineage>
        <taxon>Bacteria</taxon>
        <taxon>Pseudomonadati</taxon>
        <taxon>Bacteroidota</taxon>
        <taxon>Bacteroidia</taxon>
        <taxon>Bacteroidales</taxon>
        <taxon>Barnesiellaceae</taxon>
        <taxon>Coprobacter</taxon>
    </lineage>
</organism>
<evidence type="ECO:0000313" key="11">
    <source>
        <dbReference type="Proteomes" id="UP001205603"/>
    </source>
</evidence>
<name>A0ABT1MIC4_9BACT</name>
<evidence type="ECO:0000256" key="1">
    <source>
        <dbReference type="ARBA" id="ARBA00001946"/>
    </source>
</evidence>
<accession>A0ABT1MIC4</accession>
<comment type="caution">
    <text evidence="10">The sequence shown here is derived from an EMBL/GenBank/DDBJ whole genome shotgun (WGS) entry which is preliminary data.</text>
</comment>
<evidence type="ECO:0000256" key="7">
    <source>
        <dbReference type="ARBA" id="ARBA00022833"/>
    </source>
</evidence>
<evidence type="ECO:0000256" key="6">
    <source>
        <dbReference type="ARBA" id="ARBA00022801"/>
    </source>
</evidence>
<dbReference type="Proteomes" id="UP001205603">
    <property type="component" value="Unassembled WGS sequence"/>
</dbReference>